<feature type="transmembrane region" description="Helical" evidence="8">
    <location>
        <begin position="570"/>
        <end position="593"/>
    </location>
</feature>
<dbReference type="InterPro" id="IPR011014">
    <property type="entry name" value="MscS_channel_TM-2"/>
</dbReference>
<comment type="caution">
    <text evidence="13">The sequence shown here is derived from an EMBL/GenBank/DDBJ whole genome shotgun (WGS) entry which is preliminary data.</text>
</comment>
<accession>A0A2A4CMN5</accession>
<reference evidence="13 14" key="1">
    <citation type="submission" date="2017-09" db="EMBL/GenBank/DDBJ databases">
        <title>A multilocus sequence analysis scheme for characterization of bacteria in the genus Thioclava.</title>
        <authorList>
            <person name="Liu Y."/>
            <person name="Shao Z."/>
        </authorList>
    </citation>
    <scope>NUCLEOTIDE SEQUENCE [LARGE SCALE GENOMIC DNA]</scope>
    <source>
        <strain evidence="13 14">CAU 1312</strain>
    </source>
</reference>
<dbReference type="GO" id="GO:0008381">
    <property type="term" value="F:mechanosensitive monoatomic ion channel activity"/>
    <property type="evidence" value="ECO:0007669"/>
    <property type="project" value="UniProtKB-ARBA"/>
</dbReference>
<feature type="domain" description="Mechanosensitive ion channel MscS" evidence="10">
    <location>
        <begin position="615"/>
        <end position="682"/>
    </location>
</feature>
<dbReference type="InterPro" id="IPR023408">
    <property type="entry name" value="MscS_beta-dom_sf"/>
</dbReference>
<evidence type="ECO:0000259" key="11">
    <source>
        <dbReference type="Pfam" id="PF12607"/>
    </source>
</evidence>
<keyword evidence="6 8" id="KW-0472">Membrane</keyword>
<dbReference type="PANTHER" id="PTHR30347:SF1">
    <property type="entry name" value="MECHANOSENSITIVE CHANNEL MSCK"/>
    <property type="match status" value="1"/>
</dbReference>
<dbReference type="Pfam" id="PF12607">
    <property type="entry name" value="DUF3772"/>
    <property type="match status" value="1"/>
</dbReference>
<evidence type="ECO:0000256" key="1">
    <source>
        <dbReference type="ARBA" id="ARBA00004651"/>
    </source>
</evidence>
<feature type="signal peptide" evidence="9">
    <location>
        <begin position="1"/>
        <end position="21"/>
    </location>
</feature>
<evidence type="ECO:0000313" key="14">
    <source>
        <dbReference type="Proteomes" id="UP000243507"/>
    </source>
</evidence>
<evidence type="ECO:0000256" key="9">
    <source>
        <dbReference type="SAM" id="SignalP"/>
    </source>
</evidence>
<feature type="region of interest" description="Disordered" evidence="7">
    <location>
        <begin position="790"/>
        <end position="835"/>
    </location>
</feature>
<keyword evidence="9" id="KW-0732">Signal</keyword>
<keyword evidence="14" id="KW-1185">Reference proteome</keyword>
<dbReference type="InterPro" id="IPR010920">
    <property type="entry name" value="LSM_dom_sf"/>
</dbReference>
<dbReference type="Pfam" id="PF21082">
    <property type="entry name" value="MS_channel_3rd"/>
    <property type="match status" value="1"/>
</dbReference>
<protein>
    <submittedName>
        <fullName evidence="13">Mechanosensitive ion channel protein MscS</fullName>
    </submittedName>
</protein>
<sequence>MMRRVFLALVLALALPVIAFAQATAPDYAAWEKLAEHSTVVLEQAQEESTLITDEALSQLRSQVVKWRNQFEEAQSLNADQIETVKNQITALGPAPAEGATEDEAIAKRRAELNDTLAKLQAPGIAATEAASHADGVIRNIDREVRDRQADKLLRLSPSAANPVNWPAAVSMFRWMGAWIYDETVWRFSRPFNWETLRNNAPLIVTLVLMAGLLLARGSYWMGRISRWLLTKTQMRGRELASALVSLGQVILPVLGAVMLAEAAAKTALFGPILMQLFRYAPVVLLTVLFANWLGRKIFAPQAEDRSAMTLSDERRAEARFHVLMLGLAMGLQQLLTVWIAPRAQDYLGGSGTIAAEKAQEVALRADTALSVLAAPLLIFAGMLLFRVGQLLRHYHAANREGDEEAAFRDKLLHLIGTAAIVIAVVSPTLGVIGYVSAANAMMWPAILTLGVFALISVLHRLIIELYALVLRRDAAEPDALVPVVALMLLSLGALPVLALIWGARVEDLRELWTHFQSGFAIGGVQISPGIFMTFAVVFVLGFMLTRLVQGGLRSSVLPKTRIDKGGQNAILSGVGYIGIFLSALIAISTAGIDLSSLAIVAGALSVGIGFGLQTIVQNFVSGIILLIERPISEGDLIEVNGQMGTVRAISVRSTRIETLDRYDLIVPNGDLIAGQVTNLTRGNVMGRLVLPVGVAYGSDTRRVAEILREIAENQPTVMMNPAPQVLFVGFGADSLDFEMRVILSDVNFRVPVQTEINHQIAERFAAEGIEIPFAQRDIWIRNPEALVPGHKPAPAKPVDADEPEAATEAPMSEAVEPAAPVRLSDNDGSEEGDD</sequence>
<dbReference type="RefSeq" id="WP_096434290.1">
    <property type="nucleotide sequence ID" value="NZ_NTJD01000010.1"/>
</dbReference>
<keyword evidence="3" id="KW-1003">Cell membrane</keyword>
<name>A0A2A4CMN5_9RHOB</name>
<dbReference type="GO" id="GO:0005886">
    <property type="term" value="C:plasma membrane"/>
    <property type="evidence" value="ECO:0007669"/>
    <property type="project" value="UniProtKB-SubCell"/>
</dbReference>
<feature type="transmembrane region" description="Helical" evidence="8">
    <location>
        <begin position="369"/>
        <end position="392"/>
    </location>
</feature>
<feature type="transmembrane region" description="Helical" evidence="8">
    <location>
        <begin position="442"/>
        <end position="468"/>
    </location>
</feature>
<feature type="transmembrane region" description="Helical" evidence="8">
    <location>
        <begin position="480"/>
        <end position="504"/>
    </location>
</feature>
<evidence type="ECO:0000256" key="3">
    <source>
        <dbReference type="ARBA" id="ARBA00022475"/>
    </source>
</evidence>
<dbReference type="Gene3D" id="3.30.70.100">
    <property type="match status" value="1"/>
</dbReference>
<dbReference type="PROSITE" id="PS01246">
    <property type="entry name" value="UPF0003"/>
    <property type="match status" value="1"/>
</dbReference>
<feature type="transmembrane region" description="Helical" evidence="8">
    <location>
        <begin position="599"/>
        <end position="628"/>
    </location>
</feature>
<feature type="domain" description="DUF3772" evidence="11">
    <location>
        <begin position="126"/>
        <end position="171"/>
    </location>
</feature>
<proteinExistence type="inferred from homology"/>
<feature type="domain" description="Mechanosensitive ion channel MscS C-terminal" evidence="12">
    <location>
        <begin position="690"/>
        <end position="772"/>
    </location>
</feature>
<keyword evidence="5 8" id="KW-1133">Transmembrane helix</keyword>
<evidence type="ECO:0000256" key="5">
    <source>
        <dbReference type="ARBA" id="ARBA00022989"/>
    </source>
</evidence>
<feature type="chain" id="PRO_5011997371" evidence="9">
    <location>
        <begin position="22"/>
        <end position="835"/>
    </location>
</feature>
<dbReference type="Gene3D" id="1.10.287.1260">
    <property type="match status" value="1"/>
</dbReference>
<evidence type="ECO:0000313" key="13">
    <source>
        <dbReference type="EMBL" id="PCD75727.1"/>
    </source>
</evidence>
<keyword evidence="4 8" id="KW-0812">Transmembrane</keyword>
<dbReference type="AlphaFoldDB" id="A0A2A4CMN5"/>
<dbReference type="InterPro" id="IPR006686">
    <property type="entry name" value="MscS_channel_CS"/>
</dbReference>
<evidence type="ECO:0000259" key="10">
    <source>
        <dbReference type="Pfam" id="PF00924"/>
    </source>
</evidence>
<dbReference type="SUPFAM" id="SSF82861">
    <property type="entry name" value="Mechanosensitive channel protein MscS (YggB), transmembrane region"/>
    <property type="match status" value="1"/>
</dbReference>
<dbReference type="OrthoDB" id="9799209at2"/>
<dbReference type="InterPro" id="IPR022249">
    <property type="entry name" value="DUF3772"/>
</dbReference>
<feature type="transmembrane region" description="Helical" evidence="8">
    <location>
        <begin position="240"/>
        <end position="260"/>
    </location>
</feature>
<feature type="transmembrane region" description="Helical" evidence="8">
    <location>
        <begin position="524"/>
        <end position="549"/>
    </location>
</feature>
<feature type="transmembrane region" description="Helical" evidence="8">
    <location>
        <begin position="412"/>
        <end position="436"/>
    </location>
</feature>
<dbReference type="Gene3D" id="2.30.30.60">
    <property type="match status" value="1"/>
</dbReference>
<dbReference type="InterPro" id="IPR011066">
    <property type="entry name" value="MscS_channel_C_sf"/>
</dbReference>
<dbReference type="SUPFAM" id="SSF82689">
    <property type="entry name" value="Mechanosensitive channel protein MscS (YggB), C-terminal domain"/>
    <property type="match status" value="1"/>
</dbReference>
<dbReference type="InterPro" id="IPR049278">
    <property type="entry name" value="MS_channel_C"/>
</dbReference>
<evidence type="ECO:0000256" key="8">
    <source>
        <dbReference type="SAM" id="Phobius"/>
    </source>
</evidence>
<feature type="transmembrane region" description="Helical" evidence="8">
    <location>
        <begin position="280"/>
        <end position="300"/>
    </location>
</feature>
<dbReference type="InterPro" id="IPR006685">
    <property type="entry name" value="MscS_channel_2nd"/>
</dbReference>
<dbReference type="EMBL" id="NTJD01000010">
    <property type="protein sequence ID" value="PCD75727.1"/>
    <property type="molecule type" value="Genomic_DNA"/>
</dbReference>
<feature type="transmembrane region" description="Helical" evidence="8">
    <location>
        <begin position="201"/>
        <end position="220"/>
    </location>
</feature>
<organism evidence="13 14">
    <name type="scientific">Pseudothioclava arenosa</name>
    <dbReference type="NCBI Taxonomy" id="1795308"/>
    <lineage>
        <taxon>Bacteria</taxon>
        <taxon>Pseudomonadati</taxon>
        <taxon>Pseudomonadota</taxon>
        <taxon>Alphaproteobacteria</taxon>
        <taxon>Rhodobacterales</taxon>
        <taxon>Paracoccaceae</taxon>
        <taxon>Pseudothioclava</taxon>
    </lineage>
</organism>
<evidence type="ECO:0000256" key="4">
    <source>
        <dbReference type="ARBA" id="ARBA00022692"/>
    </source>
</evidence>
<comment type="subcellular location">
    <subcellularLocation>
        <location evidence="1">Cell membrane</location>
        <topology evidence="1">Multi-pass membrane protein</topology>
    </subcellularLocation>
</comment>
<feature type="transmembrane region" description="Helical" evidence="8">
    <location>
        <begin position="321"/>
        <end position="341"/>
    </location>
</feature>
<dbReference type="SUPFAM" id="SSF50182">
    <property type="entry name" value="Sm-like ribonucleoproteins"/>
    <property type="match status" value="1"/>
</dbReference>
<gene>
    <name evidence="13" type="ORF">CLN94_12515</name>
</gene>
<dbReference type="PANTHER" id="PTHR30347">
    <property type="entry name" value="POTASSIUM CHANNEL RELATED"/>
    <property type="match status" value="1"/>
</dbReference>
<dbReference type="Pfam" id="PF00924">
    <property type="entry name" value="MS_channel_2nd"/>
    <property type="match status" value="1"/>
</dbReference>
<evidence type="ECO:0000259" key="12">
    <source>
        <dbReference type="Pfam" id="PF21082"/>
    </source>
</evidence>
<dbReference type="Proteomes" id="UP000243507">
    <property type="component" value="Unassembled WGS sequence"/>
</dbReference>
<dbReference type="InterPro" id="IPR052702">
    <property type="entry name" value="MscS-like_channel"/>
</dbReference>
<evidence type="ECO:0000256" key="2">
    <source>
        <dbReference type="ARBA" id="ARBA00008017"/>
    </source>
</evidence>
<evidence type="ECO:0000256" key="7">
    <source>
        <dbReference type="SAM" id="MobiDB-lite"/>
    </source>
</evidence>
<evidence type="ECO:0000256" key="6">
    <source>
        <dbReference type="ARBA" id="ARBA00023136"/>
    </source>
</evidence>
<comment type="similarity">
    <text evidence="2">Belongs to the MscS (TC 1.A.23) family.</text>
</comment>